<accession>A0A0B6YGU2</accession>
<name>A0A0B6YGU2_9EUPU</name>
<feature type="non-terminal residue" evidence="1">
    <location>
        <position position="59"/>
    </location>
</feature>
<dbReference type="EMBL" id="HACG01007890">
    <property type="protein sequence ID" value="CEK54755.1"/>
    <property type="molecule type" value="Transcribed_RNA"/>
</dbReference>
<gene>
    <name evidence="1" type="primary">ORF23573</name>
</gene>
<protein>
    <submittedName>
        <fullName evidence="1">Uncharacterized protein</fullName>
    </submittedName>
</protein>
<sequence length="59" mass="6311">MSAVKSSRGIQQVIIQRAIPIMTSSPIKNTFKCDTLSPAVLEHALGVSSGGHSHEMYIS</sequence>
<evidence type="ECO:0000313" key="1">
    <source>
        <dbReference type="EMBL" id="CEK54755.1"/>
    </source>
</evidence>
<proteinExistence type="predicted"/>
<reference evidence="1" key="1">
    <citation type="submission" date="2014-12" db="EMBL/GenBank/DDBJ databases">
        <title>Insight into the proteome of Arion vulgaris.</title>
        <authorList>
            <person name="Aradska J."/>
            <person name="Bulat T."/>
            <person name="Smidak R."/>
            <person name="Sarate P."/>
            <person name="Gangsoo J."/>
            <person name="Sialana F."/>
            <person name="Bilban M."/>
            <person name="Lubec G."/>
        </authorList>
    </citation>
    <scope>NUCLEOTIDE SEQUENCE</scope>
    <source>
        <tissue evidence="1">Skin</tissue>
    </source>
</reference>
<dbReference type="AlphaFoldDB" id="A0A0B6YGU2"/>
<organism evidence="1">
    <name type="scientific">Arion vulgaris</name>
    <dbReference type="NCBI Taxonomy" id="1028688"/>
    <lineage>
        <taxon>Eukaryota</taxon>
        <taxon>Metazoa</taxon>
        <taxon>Spiralia</taxon>
        <taxon>Lophotrochozoa</taxon>
        <taxon>Mollusca</taxon>
        <taxon>Gastropoda</taxon>
        <taxon>Heterobranchia</taxon>
        <taxon>Euthyneura</taxon>
        <taxon>Panpulmonata</taxon>
        <taxon>Eupulmonata</taxon>
        <taxon>Stylommatophora</taxon>
        <taxon>Helicina</taxon>
        <taxon>Arionoidea</taxon>
        <taxon>Arionidae</taxon>
        <taxon>Arion</taxon>
    </lineage>
</organism>